<gene>
    <name evidence="1" type="ORF">IM532_13330</name>
</gene>
<dbReference type="AlphaFoldDB" id="A0A8J7G7X3"/>
<evidence type="ECO:0000313" key="2">
    <source>
        <dbReference type="Proteomes" id="UP000608754"/>
    </source>
</evidence>
<keyword evidence="2" id="KW-1185">Reference proteome</keyword>
<sequence length="112" mass="13158">MKIYKNSKEIIQLIVKKIEKHYEDKFTYAIPEWAILSANPEIVYIIPVHGTEGVTITKQRVDFNVNFSDIKSIIHYAQYLSDQMNIKHEILGYIVFLINTSMQKKILLIKMI</sequence>
<evidence type="ECO:0000313" key="1">
    <source>
        <dbReference type="EMBL" id="MBF0598412.1"/>
    </source>
</evidence>
<comment type="caution">
    <text evidence="1">The sequence shown here is derived from an EMBL/GenBank/DDBJ whole genome shotgun (WGS) entry which is preliminary data.</text>
</comment>
<dbReference type="RefSeq" id="WP_194183996.1">
    <property type="nucleotide sequence ID" value="NZ_JADGIK010000020.1"/>
</dbReference>
<organism evidence="1 2">
    <name type="scientific">Faecalibacter rhinopitheci</name>
    <dbReference type="NCBI Taxonomy" id="2779678"/>
    <lineage>
        <taxon>Bacteria</taxon>
        <taxon>Pseudomonadati</taxon>
        <taxon>Bacteroidota</taxon>
        <taxon>Flavobacteriia</taxon>
        <taxon>Flavobacteriales</taxon>
        <taxon>Weeksellaceae</taxon>
        <taxon>Faecalibacter</taxon>
    </lineage>
</organism>
<dbReference type="EMBL" id="JADGIK010000020">
    <property type="protein sequence ID" value="MBF0598412.1"/>
    <property type="molecule type" value="Genomic_DNA"/>
</dbReference>
<name>A0A8J7G7X3_9FLAO</name>
<accession>A0A8J7G7X3</accession>
<reference evidence="1" key="1">
    <citation type="submission" date="2020-10" db="EMBL/GenBank/DDBJ databases">
        <authorList>
            <person name="Lu T."/>
            <person name="Wang Q."/>
            <person name="Han X."/>
        </authorList>
    </citation>
    <scope>NUCLEOTIDE SEQUENCE</scope>
    <source>
        <strain evidence="1">WQ 117</strain>
    </source>
</reference>
<protein>
    <submittedName>
        <fullName evidence="1">Uncharacterized protein</fullName>
    </submittedName>
</protein>
<dbReference type="Proteomes" id="UP000608754">
    <property type="component" value="Unassembled WGS sequence"/>
</dbReference>
<proteinExistence type="predicted"/>